<dbReference type="GO" id="GO:0005965">
    <property type="term" value="C:protein farnesyltransferase complex"/>
    <property type="evidence" value="ECO:0007669"/>
    <property type="project" value="TreeGrafter"/>
</dbReference>
<dbReference type="EC" id="2.5.1.59" evidence="3"/>
<dbReference type="EMBL" id="CABPRJ010001452">
    <property type="protein sequence ID" value="VVC37707.1"/>
    <property type="molecule type" value="Genomic_DNA"/>
</dbReference>
<protein>
    <recommendedName>
        <fullName evidence="9">Protein farnesyltransferase/geranylgeranyltransferase type-1 subunit alpha</fullName>
        <ecNumber evidence="4">2.5.1.58</ecNumber>
        <ecNumber evidence="3">2.5.1.59</ecNumber>
    </recommendedName>
    <alternativeName>
        <fullName evidence="12">CAAX farnesyltransferase subunit alpha</fullName>
    </alternativeName>
    <alternativeName>
        <fullName evidence="11">FTase-alpha</fullName>
    </alternativeName>
    <alternativeName>
        <fullName evidence="10">Ras proteins prenyltransferase subunit alpha</fullName>
    </alternativeName>
    <alternativeName>
        <fullName evidence="13">Type I protein geranyl-geranyltransferase subunit alpha</fullName>
    </alternativeName>
</protein>
<gene>
    <name evidence="14" type="ORF">CINCED_3A024474</name>
</gene>
<evidence type="ECO:0000256" key="11">
    <source>
        <dbReference type="ARBA" id="ARBA00042436"/>
    </source>
</evidence>
<evidence type="ECO:0000256" key="13">
    <source>
        <dbReference type="ARBA" id="ARBA00043219"/>
    </source>
</evidence>
<evidence type="ECO:0000256" key="3">
    <source>
        <dbReference type="ARBA" id="ARBA00012700"/>
    </source>
</evidence>
<keyword evidence="7" id="KW-0677">Repeat</keyword>
<dbReference type="SUPFAM" id="SSF48439">
    <property type="entry name" value="Protein prenylyltransferase"/>
    <property type="match status" value="1"/>
</dbReference>
<name>A0A5E4N541_9HEMI</name>
<keyword evidence="5" id="KW-0637">Prenyltransferase</keyword>
<comment type="similarity">
    <text evidence="2">Belongs to the protein prenyltransferase subunit alpha family.</text>
</comment>
<dbReference type="OrthoDB" id="272289at2759"/>
<sequence length="380" mass="45188">MALLIKYYNSFKNIFNFALNETFRFAFCKVFSVIFKMDDQNAEQKSDSSDSCDEAEISNYVLYRDRPEWKDVHPIPQDDGSAQVVRIAYSEKFTDVFDYFRGVLKSGEKSERTLGLVTDAITLNPANYTVWIYRLEIVLFLKIDLHEELKYISNVIREFTKNYQVWQYRKNIVEMLNDPSGELEFTANILDMDAKNYHAWQYRQWVLSTFSHLMEKEIEFVDKLISQDMRNNSAWNQRYFVINNLDYNSEMIENEIKYTFDKITSLSKNESAWNYLRGLLLYSENGVLEKRVRDFCTQLYNKGNRSTHLMSCMVDFIDADVNSTEPENIEKVKFALKLCCDLATVFDPIRRFYWVYISGELENKYNIKEHEFKIKVLENK</sequence>
<dbReference type="GO" id="GO:0004662">
    <property type="term" value="F:CAAX-protein geranylgeranyltransferase activity"/>
    <property type="evidence" value="ECO:0007669"/>
    <property type="project" value="UniProtKB-EC"/>
</dbReference>
<evidence type="ECO:0000313" key="15">
    <source>
        <dbReference type="Proteomes" id="UP000325440"/>
    </source>
</evidence>
<organism evidence="14 15">
    <name type="scientific">Cinara cedri</name>
    <dbReference type="NCBI Taxonomy" id="506608"/>
    <lineage>
        <taxon>Eukaryota</taxon>
        <taxon>Metazoa</taxon>
        <taxon>Ecdysozoa</taxon>
        <taxon>Arthropoda</taxon>
        <taxon>Hexapoda</taxon>
        <taxon>Insecta</taxon>
        <taxon>Pterygota</taxon>
        <taxon>Neoptera</taxon>
        <taxon>Paraneoptera</taxon>
        <taxon>Hemiptera</taxon>
        <taxon>Sternorrhyncha</taxon>
        <taxon>Aphidomorpha</taxon>
        <taxon>Aphidoidea</taxon>
        <taxon>Aphididae</taxon>
        <taxon>Lachninae</taxon>
        <taxon>Cinara</taxon>
    </lineage>
</organism>
<dbReference type="InterPro" id="IPR002088">
    <property type="entry name" value="Prenyl_trans_a"/>
</dbReference>
<keyword evidence="6 14" id="KW-0808">Transferase</keyword>
<dbReference type="Proteomes" id="UP000325440">
    <property type="component" value="Unassembled WGS sequence"/>
</dbReference>
<dbReference type="AlphaFoldDB" id="A0A5E4N541"/>
<evidence type="ECO:0000256" key="1">
    <source>
        <dbReference type="ARBA" id="ARBA00001946"/>
    </source>
</evidence>
<evidence type="ECO:0000256" key="8">
    <source>
        <dbReference type="ARBA" id="ARBA00022842"/>
    </source>
</evidence>
<dbReference type="PROSITE" id="PS51147">
    <property type="entry name" value="PFTA"/>
    <property type="match status" value="5"/>
</dbReference>
<evidence type="ECO:0000256" key="4">
    <source>
        <dbReference type="ARBA" id="ARBA00012702"/>
    </source>
</evidence>
<keyword evidence="8" id="KW-0460">Magnesium</keyword>
<evidence type="ECO:0000313" key="14">
    <source>
        <dbReference type="EMBL" id="VVC37707.1"/>
    </source>
</evidence>
<evidence type="ECO:0000256" key="9">
    <source>
        <dbReference type="ARBA" id="ARBA00040965"/>
    </source>
</evidence>
<evidence type="ECO:0000256" key="12">
    <source>
        <dbReference type="ARBA" id="ARBA00043086"/>
    </source>
</evidence>
<comment type="cofactor">
    <cofactor evidence="1">
        <name>Mg(2+)</name>
        <dbReference type="ChEBI" id="CHEBI:18420"/>
    </cofactor>
</comment>
<evidence type="ECO:0000256" key="5">
    <source>
        <dbReference type="ARBA" id="ARBA00022602"/>
    </source>
</evidence>
<dbReference type="EC" id="2.5.1.58" evidence="4"/>
<accession>A0A5E4N541</accession>
<keyword evidence="15" id="KW-1185">Reference proteome</keyword>
<dbReference type="GO" id="GO:0005953">
    <property type="term" value="C:CAAX-protein geranylgeranyltransferase complex"/>
    <property type="evidence" value="ECO:0007669"/>
    <property type="project" value="TreeGrafter"/>
</dbReference>
<dbReference type="PANTHER" id="PTHR11129">
    <property type="entry name" value="PROTEIN FARNESYLTRANSFERASE ALPHA SUBUNIT/RAB GERANYLGERANYL TRANSFERASE ALPHA SUBUNIT"/>
    <property type="match status" value="1"/>
</dbReference>
<proteinExistence type="inferred from homology"/>
<evidence type="ECO:0000256" key="7">
    <source>
        <dbReference type="ARBA" id="ARBA00022737"/>
    </source>
</evidence>
<dbReference type="Gene3D" id="1.25.40.120">
    <property type="entry name" value="Protein prenylyltransferase"/>
    <property type="match status" value="1"/>
</dbReference>
<reference evidence="14 15" key="1">
    <citation type="submission" date="2019-08" db="EMBL/GenBank/DDBJ databases">
        <authorList>
            <person name="Alioto T."/>
            <person name="Alioto T."/>
            <person name="Gomez Garrido J."/>
        </authorList>
    </citation>
    <scope>NUCLEOTIDE SEQUENCE [LARGE SCALE GENOMIC DNA]</scope>
</reference>
<evidence type="ECO:0000256" key="10">
    <source>
        <dbReference type="ARBA" id="ARBA00041392"/>
    </source>
</evidence>
<dbReference type="PANTHER" id="PTHR11129:SF1">
    <property type="entry name" value="PROTEIN FARNESYLTRANSFERASE_GERANYLGERANYLTRANSFERASE TYPE-1 SUBUNIT ALPHA"/>
    <property type="match status" value="1"/>
</dbReference>
<evidence type="ECO:0000256" key="2">
    <source>
        <dbReference type="ARBA" id="ARBA00006734"/>
    </source>
</evidence>
<dbReference type="Pfam" id="PF01239">
    <property type="entry name" value="PPTA"/>
    <property type="match status" value="5"/>
</dbReference>
<evidence type="ECO:0000256" key="6">
    <source>
        <dbReference type="ARBA" id="ARBA00022679"/>
    </source>
</evidence>
<dbReference type="GO" id="GO:0004660">
    <property type="term" value="F:protein farnesyltransferase activity"/>
    <property type="evidence" value="ECO:0007669"/>
    <property type="project" value="UniProtKB-EC"/>
</dbReference>